<evidence type="ECO:0000313" key="1">
    <source>
        <dbReference type="EMBL" id="QDS99356.1"/>
    </source>
</evidence>
<reference evidence="1 2" key="1">
    <citation type="submission" date="2019-02" db="EMBL/GenBank/DDBJ databases">
        <title>Deep-cultivation of Planctomycetes and their phenomic and genomic characterization uncovers novel biology.</title>
        <authorList>
            <person name="Wiegand S."/>
            <person name="Jogler M."/>
            <person name="Boedeker C."/>
            <person name="Pinto D."/>
            <person name="Vollmers J."/>
            <person name="Rivas-Marin E."/>
            <person name="Kohn T."/>
            <person name="Peeters S.H."/>
            <person name="Heuer A."/>
            <person name="Rast P."/>
            <person name="Oberbeckmann S."/>
            <person name="Bunk B."/>
            <person name="Jeske O."/>
            <person name="Meyerdierks A."/>
            <person name="Storesund J.E."/>
            <person name="Kallscheuer N."/>
            <person name="Luecker S."/>
            <person name="Lage O.M."/>
            <person name="Pohl T."/>
            <person name="Merkel B.J."/>
            <person name="Hornburger P."/>
            <person name="Mueller R.-W."/>
            <person name="Bruemmer F."/>
            <person name="Labrenz M."/>
            <person name="Spormann A.M."/>
            <person name="Op den Camp H."/>
            <person name="Overmann J."/>
            <person name="Amann R."/>
            <person name="Jetten M.S.M."/>
            <person name="Mascher T."/>
            <person name="Medema M.H."/>
            <person name="Devos D.P."/>
            <person name="Kaster A.-K."/>
            <person name="Ovreas L."/>
            <person name="Rohde M."/>
            <person name="Galperin M.Y."/>
            <person name="Jogler C."/>
        </authorList>
    </citation>
    <scope>NUCLEOTIDE SEQUENCE [LARGE SCALE GENOMIC DNA]</scope>
    <source>
        <strain evidence="1 2">HG15A2</strain>
    </source>
</reference>
<dbReference type="AlphaFoldDB" id="A0A517MWV1"/>
<dbReference type="Gene3D" id="3.30.700.10">
    <property type="entry name" value="Glycoprotein, Type 4 Pilin"/>
    <property type="match status" value="1"/>
</dbReference>
<dbReference type="KEGG" id="amob:HG15A2_26790"/>
<accession>A0A517MWV1</accession>
<keyword evidence="2" id="KW-1185">Reference proteome</keyword>
<dbReference type="Proteomes" id="UP000319852">
    <property type="component" value="Chromosome"/>
</dbReference>
<dbReference type="InterPro" id="IPR045584">
    <property type="entry name" value="Pilin-like"/>
</dbReference>
<sequence length="97" mass="10196">MMEMMAVIALLGIIAAVMVPRLAGNDVKANRAACHTNIGNIEIQAELWHHNTGGWPATNLSDIGADLDYFTDGIATCPVDGAPYAIDAAGRVVGHTH</sequence>
<organism evidence="1 2">
    <name type="scientific">Adhaeretor mobilis</name>
    <dbReference type="NCBI Taxonomy" id="1930276"/>
    <lineage>
        <taxon>Bacteria</taxon>
        <taxon>Pseudomonadati</taxon>
        <taxon>Planctomycetota</taxon>
        <taxon>Planctomycetia</taxon>
        <taxon>Pirellulales</taxon>
        <taxon>Lacipirellulaceae</taxon>
        <taxon>Adhaeretor</taxon>
    </lineage>
</organism>
<name>A0A517MWV1_9BACT</name>
<gene>
    <name evidence="1" type="ORF">HG15A2_26790</name>
</gene>
<protein>
    <submittedName>
        <fullName evidence="1">Uncharacterized protein</fullName>
    </submittedName>
</protein>
<dbReference type="SUPFAM" id="SSF54523">
    <property type="entry name" value="Pili subunits"/>
    <property type="match status" value="1"/>
</dbReference>
<evidence type="ECO:0000313" key="2">
    <source>
        <dbReference type="Proteomes" id="UP000319852"/>
    </source>
</evidence>
<dbReference type="EMBL" id="CP036263">
    <property type="protein sequence ID" value="QDS99356.1"/>
    <property type="molecule type" value="Genomic_DNA"/>
</dbReference>
<proteinExistence type="predicted"/>